<dbReference type="Pfam" id="PF25942">
    <property type="entry name" value="Ig_halo"/>
    <property type="match status" value="1"/>
</dbReference>
<evidence type="ECO:0000313" key="3">
    <source>
        <dbReference type="EMBL" id="MBX0321764.1"/>
    </source>
</evidence>
<dbReference type="RefSeq" id="WP_220616767.1">
    <property type="nucleotide sequence ID" value="NZ_RKLR01000001.1"/>
</dbReference>
<feature type="domain" description="Ig-like" evidence="2">
    <location>
        <begin position="66"/>
        <end position="124"/>
    </location>
</feature>
<protein>
    <recommendedName>
        <fullName evidence="2">Ig-like domain-containing protein</fullName>
    </recommendedName>
</protein>
<evidence type="ECO:0000256" key="1">
    <source>
        <dbReference type="SAM" id="MobiDB-lite"/>
    </source>
</evidence>
<keyword evidence="4" id="KW-1185">Reference proteome</keyword>
<feature type="compositionally biased region" description="Acidic residues" evidence="1">
    <location>
        <begin position="25"/>
        <end position="35"/>
    </location>
</feature>
<dbReference type="InterPro" id="IPR058929">
    <property type="entry name" value="Ig_halo"/>
</dbReference>
<gene>
    <name evidence="3" type="ORF">EGH21_01840</name>
</gene>
<feature type="region of interest" description="Disordered" evidence="1">
    <location>
        <begin position="15"/>
        <end position="54"/>
    </location>
</feature>
<reference evidence="3 4" key="1">
    <citation type="submission" date="2021-06" db="EMBL/GenBank/DDBJ databases">
        <title>Halomicroarcula sp. a new haloarchaeum isolated from saline soil.</title>
        <authorList>
            <person name="Duran-Viseras A."/>
            <person name="Sanchez-Porro C."/>
            <person name="Ventosa A."/>
        </authorList>
    </citation>
    <scope>NUCLEOTIDE SEQUENCE [LARGE SCALE GENOMIC DNA]</scope>
    <source>
        <strain evidence="3 4">F13</strain>
    </source>
</reference>
<accession>A0AAW4PNF9</accession>
<dbReference type="AlphaFoldDB" id="A0AAW4PNF9"/>
<dbReference type="PROSITE" id="PS51257">
    <property type="entry name" value="PROKAR_LIPOPROTEIN"/>
    <property type="match status" value="1"/>
</dbReference>
<name>A0AAW4PNF9_9EURY</name>
<comment type="caution">
    <text evidence="3">The sequence shown here is derived from an EMBL/GenBank/DDBJ whole genome shotgun (WGS) entry which is preliminary data.</text>
</comment>
<evidence type="ECO:0000259" key="2">
    <source>
        <dbReference type="Pfam" id="PF25942"/>
    </source>
</evidence>
<sequence>MRRRQVLTAAALSAASLAGCSGSEPPEESPTDEPTDTSSPTDTDTDAVTPDPDDPILFVVSNGTDTERTVSLTLTRTDQTFVDESLTLAPGDSRELDSRIRSPGDYELAVTVENGPQRTMTLAIGSYDVRMGSNHFVDVGADGINVYWEE</sequence>
<feature type="compositionally biased region" description="Low complexity" evidence="1">
    <location>
        <begin position="36"/>
        <end position="50"/>
    </location>
</feature>
<evidence type="ECO:0000313" key="4">
    <source>
        <dbReference type="Proteomes" id="UP001430377"/>
    </source>
</evidence>
<dbReference type="Proteomes" id="UP001430377">
    <property type="component" value="Unassembled WGS sequence"/>
</dbReference>
<dbReference type="EMBL" id="RKLR01000001">
    <property type="protein sequence ID" value="MBX0321764.1"/>
    <property type="molecule type" value="Genomic_DNA"/>
</dbReference>
<organism evidence="3 4">
    <name type="scientific">Haloarcula rubra</name>
    <dbReference type="NCBI Taxonomy" id="2487747"/>
    <lineage>
        <taxon>Archaea</taxon>
        <taxon>Methanobacteriati</taxon>
        <taxon>Methanobacteriota</taxon>
        <taxon>Stenosarchaea group</taxon>
        <taxon>Halobacteria</taxon>
        <taxon>Halobacteriales</taxon>
        <taxon>Haloarculaceae</taxon>
        <taxon>Haloarcula</taxon>
    </lineage>
</organism>
<proteinExistence type="predicted"/>